<evidence type="ECO:0000313" key="2">
    <source>
        <dbReference type="EMBL" id="HDP14998.1"/>
    </source>
</evidence>
<name>A0A7C1CFW6_9CREN</name>
<dbReference type="AlphaFoldDB" id="A0A7C1CFW6"/>
<keyword evidence="1" id="KW-0472">Membrane</keyword>
<keyword evidence="1" id="KW-0812">Transmembrane</keyword>
<feature type="transmembrane region" description="Helical" evidence="1">
    <location>
        <begin position="192"/>
        <end position="218"/>
    </location>
</feature>
<sequence>MNNVKTRYLFVFLLSALGIFLMSRPEEKLAGQAIISLSLLLLFPELYIWSLIFALGGYPLREISIEEDFCMETRKHETCIYIGFELFDVRHNVNDLSEKRFWFYTQSFINTIITGNNTYFIAVDRGRYFIVTRMCTNKFDALPEQIKSEVYRLKRSFERHGLSFRPMSGSEVYRILRPDFLEKAKRNKFREFFLAILGSILFFKTPVLFPVSSAFLLASFPGNLHGYRWKNSIELYTLDSIQSFYSYPSIFDIFSRAQLIYSISDKIFLLLRLRPGPLHVEHEIDSRAYRDYELGTALDKLSVIHSSAKFFAASRRRWERRESLYLVSGLLAATQNEVKILKTVGFIFKKSLLPLGVLE</sequence>
<comment type="caution">
    <text evidence="2">The sequence shown here is derived from an EMBL/GenBank/DDBJ whole genome shotgun (WGS) entry which is preliminary data.</text>
</comment>
<accession>A0A7C1CFW6</accession>
<keyword evidence="1" id="KW-1133">Transmembrane helix</keyword>
<proteinExistence type="predicted"/>
<gene>
    <name evidence="2" type="ORF">ENN26_04370</name>
</gene>
<dbReference type="EMBL" id="DSAY01000077">
    <property type="protein sequence ID" value="HDP14998.1"/>
    <property type="molecule type" value="Genomic_DNA"/>
</dbReference>
<reference evidence="2" key="1">
    <citation type="journal article" date="2020" name="mSystems">
        <title>Genome- and Community-Level Interaction Insights into Carbon Utilization and Element Cycling Functions of Hydrothermarchaeota in Hydrothermal Sediment.</title>
        <authorList>
            <person name="Zhou Z."/>
            <person name="Liu Y."/>
            <person name="Xu W."/>
            <person name="Pan J."/>
            <person name="Luo Z.H."/>
            <person name="Li M."/>
        </authorList>
    </citation>
    <scope>NUCLEOTIDE SEQUENCE [LARGE SCALE GENOMIC DNA]</scope>
    <source>
        <strain evidence="2">SpSt-116</strain>
    </source>
</reference>
<organism evidence="2">
    <name type="scientific">Thermofilum adornatum</name>
    <dbReference type="NCBI Taxonomy" id="1365176"/>
    <lineage>
        <taxon>Archaea</taxon>
        <taxon>Thermoproteota</taxon>
        <taxon>Thermoprotei</taxon>
        <taxon>Thermofilales</taxon>
        <taxon>Thermofilaceae</taxon>
        <taxon>Thermofilum</taxon>
    </lineage>
</organism>
<evidence type="ECO:0000256" key="1">
    <source>
        <dbReference type="SAM" id="Phobius"/>
    </source>
</evidence>
<protein>
    <submittedName>
        <fullName evidence="2">Uncharacterized protein</fullName>
    </submittedName>
</protein>
<feature type="transmembrane region" description="Helical" evidence="1">
    <location>
        <begin position="35"/>
        <end position="55"/>
    </location>
</feature>